<sequence>MGQEITFSVKIKEEDLYRYNIHHAYTSTQGIFSIVLFVLLVAVWILRFSVLSPIYRVAYPLVAIVFLLYIPMTLKMRAKAQMAQEVFMHPLTYRFTDTGIVVSSPVADEDSELPWEYIYKIATWKDYLLIYSNRINAYIIPKEDIANQYEDAVAYIKTHVEDYKIQIK</sequence>
<feature type="domain" description="YcxB-like C-terminal" evidence="2">
    <location>
        <begin position="95"/>
        <end position="150"/>
    </location>
</feature>
<keyword evidence="1" id="KW-0812">Transmembrane</keyword>
<protein>
    <submittedName>
        <fullName evidence="3">YcxB-like protein</fullName>
    </submittedName>
</protein>
<proteinExistence type="predicted"/>
<reference evidence="4" key="1">
    <citation type="submission" date="2016-10" db="EMBL/GenBank/DDBJ databases">
        <authorList>
            <person name="Varghese N."/>
            <person name="Submissions S."/>
        </authorList>
    </citation>
    <scope>NUCLEOTIDE SEQUENCE [LARGE SCALE GENOMIC DNA]</scope>
    <source>
        <strain evidence="4">ACV-9</strain>
    </source>
</reference>
<keyword evidence="4" id="KW-1185">Reference proteome</keyword>
<dbReference type="AlphaFoldDB" id="A0A1H7KLK0"/>
<accession>A0A1H7KLK0</accession>
<feature type="transmembrane region" description="Helical" evidence="1">
    <location>
        <begin position="31"/>
        <end position="51"/>
    </location>
</feature>
<name>A0A1H7KLK0_9FIRM</name>
<dbReference type="Proteomes" id="UP000182321">
    <property type="component" value="Unassembled WGS sequence"/>
</dbReference>
<organism evidence="3 4">
    <name type="scientific">Pseudobutyrivibrio ruminis</name>
    <dbReference type="NCBI Taxonomy" id="46206"/>
    <lineage>
        <taxon>Bacteria</taxon>
        <taxon>Bacillati</taxon>
        <taxon>Bacillota</taxon>
        <taxon>Clostridia</taxon>
        <taxon>Lachnospirales</taxon>
        <taxon>Lachnospiraceae</taxon>
        <taxon>Pseudobutyrivibrio</taxon>
    </lineage>
</organism>
<dbReference type="RefSeq" id="WP_074791566.1">
    <property type="nucleotide sequence ID" value="NZ_FNZX01000013.1"/>
</dbReference>
<dbReference type="EMBL" id="FNZX01000013">
    <property type="protein sequence ID" value="SEK86817.1"/>
    <property type="molecule type" value="Genomic_DNA"/>
</dbReference>
<evidence type="ECO:0000313" key="4">
    <source>
        <dbReference type="Proteomes" id="UP000182321"/>
    </source>
</evidence>
<dbReference type="InterPro" id="IPR025588">
    <property type="entry name" value="YcxB-like_C"/>
</dbReference>
<evidence type="ECO:0000256" key="1">
    <source>
        <dbReference type="SAM" id="Phobius"/>
    </source>
</evidence>
<feature type="transmembrane region" description="Helical" evidence="1">
    <location>
        <begin position="57"/>
        <end position="74"/>
    </location>
</feature>
<gene>
    <name evidence="3" type="ORF">SAMN02910377_02034</name>
</gene>
<dbReference type="Pfam" id="PF14317">
    <property type="entry name" value="YcxB"/>
    <property type="match status" value="1"/>
</dbReference>
<evidence type="ECO:0000259" key="2">
    <source>
        <dbReference type="Pfam" id="PF14317"/>
    </source>
</evidence>
<keyword evidence="1" id="KW-1133">Transmembrane helix</keyword>
<evidence type="ECO:0000313" key="3">
    <source>
        <dbReference type="EMBL" id="SEK86817.1"/>
    </source>
</evidence>
<keyword evidence="1" id="KW-0472">Membrane</keyword>